<accession>A0A367ZJY0</accession>
<feature type="region of interest" description="Disordered" evidence="1">
    <location>
        <begin position="113"/>
        <end position="141"/>
    </location>
</feature>
<keyword evidence="2" id="KW-1133">Transmembrane helix</keyword>
<keyword evidence="2" id="KW-0472">Membrane</keyword>
<organism evidence="3 4">
    <name type="scientific">Candidatus Ozemobacter sibiricus</name>
    <dbReference type="NCBI Taxonomy" id="2268124"/>
    <lineage>
        <taxon>Bacteria</taxon>
        <taxon>Candidatus Ozemobacteria</taxon>
        <taxon>Candidatus Ozemobacterales</taxon>
        <taxon>Candidatus Ozemobacteraceae</taxon>
        <taxon>Candidatus Ozemobacter</taxon>
    </lineage>
</organism>
<evidence type="ECO:0008006" key="5">
    <source>
        <dbReference type="Google" id="ProtNLM"/>
    </source>
</evidence>
<evidence type="ECO:0000256" key="1">
    <source>
        <dbReference type="SAM" id="MobiDB-lite"/>
    </source>
</evidence>
<sequence>MPGLPTILTGIKVLLIIIGTGLLWGLGNFVIHPLASLFDRSIQGFILGNGLLLSGAFVLYFGGQLYERLELLLTARFGTPAEMMAAWRCLWSKVDTAWLLKWVWNPPTSRRPGPPWLNEGKPLSPETCSSGGHMPRSPELPRHPLLVPPEPEFGLLQPRWGGKCYEDEVFHVFLINHQSTPLFAEISDGESLSEVSEGLCFRSPARFITPSGKVVFDGRRHHPPLEPVGLFYEGCAQVKLWNRDLYGFLGRDSFQLIIPCEFEFVGRFSEGFAVALHQGRWGFLTRNGTFLPCPKGVQDRPRDVHEGLAAAKRNQHWGYLVPGSDWQIPPRFDYAGDFSEGLAPVGKGTWIESKFGEDQAQFNGEFWYIDHQGEAVVPGRFLGVSPFEGGYARVWPADGSGWGLINRKGIVVLPPCYDKLFPAYDSRVPFQRKLHRPDQPKGPSEAIGFALLPSGEEQLLDDLWEIGPFSEGLVVARHRNGKWTYLTEEGTFAFRSEGQFETAYPFREGYALVRTSHL</sequence>
<dbReference type="InterPro" id="IPR032774">
    <property type="entry name" value="WG_beta_rep"/>
</dbReference>
<gene>
    <name evidence="3" type="ORF">OZSIB_1527</name>
</gene>
<evidence type="ECO:0000256" key="2">
    <source>
        <dbReference type="SAM" id="Phobius"/>
    </source>
</evidence>
<comment type="caution">
    <text evidence="3">The sequence shown here is derived from an EMBL/GenBank/DDBJ whole genome shotgun (WGS) entry which is preliminary data.</text>
</comment>
<name>A0A367ZJY0_9BACT</name>
<evidence type="ECO:0000313" key="4">
    <source>
        <dbReference type="Proteomes" id="UP000252355"/>
    </source>
</evidence>
<dbReference type="PANTHER" id="PTHR37841:SF1">
    <property type="entry name" value="DUF3298 DOMAIN-CONTAINING PROTEIN"/>
    <property type="match status" value="1"/>
</dbReference>
<reference evidence="3 4" key="1">
    <citation type="submission" date="2018-05" db="EMBL/GenBank/DDBJ databases">
        <title>A metagenomic window into the 2 km-deep terrestrial subsurface aquifer revealed taxonomically and functionally diverse microbial community comprising novel uncultured bacterial lineages.</title>
        <authorList>
            <person name="Kadnikov V.V."/>
            <person name="Mardanov A.V."/>
            <person name="Beletsky A.V."/>
            <person name="Banks D."/>
            <person name="Pimenov N.V."/>
            <person name="Frank Y.A."/>
            <person name="Karnachuk O.V."/>
            <person name="Ravin N.V."/>
        </authorList>
    </citation>
    <scope>NUCLEOTIDE SEQUENCE [LARGE SCALE GENOMIC DNA]</scope>
    <source>
        <strain evidence="3">BY5</strain>
    </source>
</reference>
<protein>
    <recommendedName>
        <fullName evidence="5">WG repeat-containing protein</fullName>
    </recommendedName>
</protein>
<evidence type="ECO:0000313" key="3">
    <source>
        <dbReference type="EMBL" id="RCK78425.1"/>
    </source>
</evidence>
<dbReference type="PANTHER" id="PTHR37841">
    <property type="entry name" value="GLR2918 PROTEIN"/>
    <property type="match status" value="1"/>
</dbReference>
<proteinExistence type="predicted"/>
<dbReference type="Proteomes" id="UP000252355">
    <property type="component" value="Unassembled WGS sequence"/>
</dbReference>
<dbReference type="AlphaFoldDB" id="A0A367ZJY0"/>
<dbReference type="Pfam" id="PF14903">
    <property type="entry name" value="WG_beta_rep"/>
    <property type="match status" value="5"/>
</dbReference>
<feature type="transmembrane region" description="Helical" evidence="2">
    <location>
        <begin position="42"/>
        <end position="62"/>
    </location>
</feature>
<feature type="transmembrane region" description="Helical" evidence="2">
    <location>
        <begin position="6"/>
        <end position="30"/>
    </location>
</feature>
<keyword evidence="2" id="KW-0812">Transmembrane</keyword>
<dbReference type="EMBL" id="QOQW01000023">
    <property type="protein sequence ID" value="RCK78425.1"/>
    <property type="molecule type" value="Genomic_DNA"/>
</dbReference>